<keyword evidence="2" id="KW-1185">Reference proteome</keyword>
<accession>A0A2V2N016</accession>
<comment type="caution">
    <text evidence="1">The sequence shown here is derived from an EMBL/GenBank/DDBJ whole genome shotgun (WGS) entry which is preliminary data.</text>
</comment>
<evidence type="ECO:0000313" key="1">
    <source>
        <dbReference type="EMBL" id="PWR70976.1"/>
    </source>
</evidence>
<proteinExistence type="predicted"/>
<dbReference type="Proteomes" id="UP000245657">
    <property type="component" value="Unassembled WGS sequence"/>
</dbReference>
<gene>
    <name evidence="1" type="ORF">DK846_13420</name>
</gene>
<evidence type="ECO:0000313" key="2">
    <source>
        <dbReference type="Proteomes" id="UP000245657"/>
    </source>
</evidence>
<reference evidence="1 2" key="1">
    <citation type="submission" date="2018-05" db="EMBL/GenBank/DDBJ databases">
        <title>Draft genome of Methanospirillum lacunae Ki8-1.</title>
        <authorList>
            <person name="Dueholm M.S."/>
            <person name="Nielsen P.H."/>
            <person name="Bakmann L.F."/>
            <person name="Otzen D.E."/>
        </authorList>
    </citation>
    <scope>NUCLEOTIDE SEQUENCE [LARGE SCALE GENOMIC DNA]</scope>
    <source>
        <strain evidence="1 2">Ki8-1</strain>
    </source>
</reference>
<dbReference type="EMBL" id="QGMY01000009">
    <property type="protein sequence ID" value="PWR70976.1"/>
    <property type="molecule type" value="Genomic_DNA"/>
</dbReference>
<organism evidence="1 2">
    <name type="scientific">Methanospirillum lacunae</name>
    <dbReference type="NCBI Taxonomy" id="668570"/>
    <lineage>
        <taxon>Archaea</taxon>
        <taxon>Methanobacteriati</taxon>
        <taxon>Methanobacteriota</taxon>
        <taxon>Stenosarchaea group</taxon>
        <taxon>Methanomicrobia</taxon>
        <taxon>Methanomicrobiales</taxon>
        <taxon>Methanospirillaceae</taxon>
        <taxon>Methanospirillum</taxon>
    </lineage>
</organism>
<dbReference type="AlphaFoldDB" id="A0A2V2N016"/>
<name>A0A2V2N016_9EURY</name>
<protein>
    <submittedName>
        <fullName evidence="1">Uncharacterized protein</fullName>
    </submittedName>
</protein>
<sequence>MVRTADTMHIMFGKDQYDVFTIVNHRRDFMNYVKSRAGAYTLSARDSPESFLDAGDNMIAYIYPWELIRGDYCHH</sequence>